<comment type="caution">
    <text evidence="3">The sequence shown here is derived from an EMBL/GenBank/DDBJ whole genome shotgun (WGS) entry which is preliminary data.</text>
</comment>
<dbReference type="AlphaFoldDB" id="A0A8X7VAT6"/>
<dbReference type="Proteomes" id="UP000886595">
    <property type="component" value="Unassembled WGS sequence"/>
</dbReference>
<evidence type="ECO:0000313" key="4">
    <source>
        <dbReference type="Proteomes" id="UP000886595"/>
    </source>
</evidence>
<sequence length="159" mass="17998">MNTSHCRCRGYILLVFIFYSFVFGFASNIDIFDDARGSKTNSTPKRFLSNSIYHGADMGNEYIRCAEADLEIPEMDISCDKTSKDVVRNINFADYGNPSGKCEHYKHGNCRASDTLRIVKKNCLGKHKCVLLVSDEMFGTSHCNKDIQLIVQFTCTKKP</sequence>
<keyword evidence="1" id="KW-1133">Transmembrane helix</keyword>
<protein>
    <recommendedName>
        <fullName evidence="2">SUEL-type lectin domain-containing protein</fullName>
    </recommendedName>
</protein>
<evidence type="ECO:0000256" key="1">
    <source>
        <dbReference type="SAM" id="Phobius"/>
    </source>
</evidence>
<proteinExistence type="predicted"/>
<organism evidence="3 4">
    <name type="scientific">Brassica carinata</name>
    <name type="common">Ethiopian mustard</name>
    <name type="synonym">Abyssinian cabbage</name>
    <dbReference type="NCBI Taxonomy" id="52824"/>
    <lineage>
        <taxon>Eukaryota</taxon>
        <taxon>Viridiplantae</taxon>
        <taxon>Streptophyta</taxon>
        <taxon>Embryophyta</taxon>
        <taxon>Tracheophyta</taxon>
        <taxon>Spermatophyta</taxon>
        <taxon>Magnoliopsida</taxon>
        <taxon>eudicotyledons</taxon>
        <taxon>Gunneridae</taxon>
        <taxon>Pentapetalae</taxon>
        <taxon>rosids</taxon>
        <taxon>malvids</taxon>
        <taxon>Brassicales</taxon>
        <taxon>Brassicaceae</taxon>
        <taxon>Brassiceae</taxon>
        <taxon>Brassica</taxon>
    </lineage>
</organism>
<keyword evidence="1" id="KW-0472">Membrane</keyword>
<name>A0A8X7VAT6_BRACI</name>
<evidence type="ECO:0000259" key="2">
    <source>
        <dbReference type="PROSITE" id="PS50228"/>
    </source>
</evidence>
<reference evidence="3 4" key="1">
    <citation type="submission" date="2020-02" db="EMBL/GenBank/DDBJ databases">
        <authorList>
            <person name="Ma Q."/>
            <person name="Huang Y."/>
            <person name="Song X."/>
            <person name="Pei D."/>
        </authorList>
    </citation>
    <scope>NUCLEOTIDE SEQUENCE [LARGE SCALE GENOMIC DNA]</scope>
    <source>
        <strain evidence="3">Sxm20200214</strain>
        <tissue evidence="3">Leaf</tissue>
    </source>
</reference>
<gene>
    <name evidence="3" type="ORF">Bca52824_027606</name>
</gene>
<accession>A0A8X7VAT6</accession>
<evidence type="ECO:0000313" key="3">
    <source>
        <dbReference type="EMBL" id="KAG2307858.1"/>
    </source>
</evidence>
<dbReference type="Pfam" id="PF02140">
    <property type="entry name" value="SUEL_Lectin"/>
    <property type="match status" value="1"/>
</dbReference>
<dbReference type="PROSITE" id="PS50228">
    <property type="entry name" value="SUEL_LECTIN"/>
    <property type="match status" value="1"/>
</dbReference>
<keyword evidence="4" id="KW-1185">Reference proteome</keyword>
<dbReference type="InterPro" id="IPR043159">
    <property type="entry name" value="Lectin_gal-bd_sf"/>
</dbReference>
<dbReference type="CDD" id="cd22842">
    <property type="entry name" value="Gal_Rha_Lectin_BGal"/>
    <property type="match status" value="1"/>
</dbReference>
<feature type="transmembrane region" description="Helical" evidence="1">
    <location>
        <begin position="12"/>
        <end position="32"/>
    </location>
</feature>
<dbReference type="Gene3D" id="2.60.120.740">
    <property type="match status" value="1"/>
</dbReference>
<dbReference type="GO" id="GO:0030246">
    <property type="term" value="F:carbohydrate binding"/>
    <property type="evidence" value="ECO:0007669"/>
    <property type="project" value="InterPro"/>
</dbReference>
<dbReference type="OrthoDB" id="1100386at2759"/>
<dbReference type="EMBL" id="JAAMPC010000006">
    <property type="protein sequence ID" value="KAG2307858.1"/>
    <property type="molecule type" value="Genomic_DNA"/>
</dbReference>
<dbReference type="InterPro" id="IPR000922">
    <property type="entry name" value="Lectin_gal-bd_dom"/>
</dbReference>
<feature type="domain" description="SUEL-type lectin" evidence="2">
    <location>
        <begin position="73"/>
        <end position="143"/>
    </location>
</feature>
<keyword evidence="1" id="KW-0812">Transmembrane</keyword>